<protein>
    <submittedName>
        <fullName evidence="1">Uncharacterized protein</fullName>
    </submittedName>
</protein>
<evidence type="ECO:0000313" key="1">
    <source>
        <dbReference type="EMBL" id="PRP87643.1"/>
    </source>
</evidence>
<reference evidence="1 2" key="1">
    <citation type="journal article" date="2018" name="Genome Biol. Evol.">
        <title>Multiple Roots of Fruiting Body Formation in Amoebozoa.</title>
        <authorList>
            <person name="Hillmann F."/>
            <person name="Forbes G."/>
            <person name="Novohradska S."/>
            <person name="Ferling I."/>
            <person name="Riege K."/>
            <person name="Groth M."/>
            <person name="Westermann M."/>
            <person name="Marz M."/>
            <person name="Spaller T."/>
            <person name="Winckler T."/>
            <person name="Schaap P."/>
            <person name="Glockner G."/>
        </authorList>
    </citation>
    <scope>NUCLEOTIDE SEQUENCE [LARGE SCALE GENOMIC DNA]</scope>
    <source>
        <strain evidence="1 2">Jena</strain>
    </source>
</reference>
<comment type="caution">
    <text evidence="1">The sequence shown here is derived from an EMBL/GenBank/DDBJ whole genome shotgun (WGS) entry which is preliminary data.</text>
</comment>
<dbReference type="InParanoid" id="A0A2P6NUJ2"/>
<dbReference type="AlphaFoldDB" id="A0A2P6NUJ2"/>
<sequence length="60" mass="6664">MLSVLARTDVVIGRRNRGNPHLSSNPQTNLLTDSNWSVNTIVLFTTFLKGSLDRQIKLPG</sequence>
<gene>
    <name evidence="1" type="ORF">PROFUN_04670</name>
</gene>
<accession>A0A2P6NUJ2</accession>
<proteinExistence type="predicted"/>
<name>A0A2P6NUJ2_9EUKA</name>
<dbReference type="EMBL" id="MDYQ01000019">
    <property type="protein sequence ID" value="PRP87643.1"/>
    <property type="molecule type" value="Genomic_DNA"/>
</dbReference>
<evidence type="ECO:0000313" key="2">
    <source>
        <dbReference type="Proteomes" id="UP000241769"/>
    </source>
</evidence>
<organism evidence="1 2">
    <name type="scientific">Planoprotostelium fungivorum</name>
    <dbReference type="NCBI Taxonomy" id="1890364"/>
    <lineage>
        <taxon>Eukaryota</taxon>
        <taxon>Amoebozoa</taxon>
        <taxon>Evosea</taxon>
        <taxon>Variosea</taxon>
        <taxon>Cavosteliida</taxon>
        <taxon>Cavosteliaceae</taxon>
        <taxon>Planoprotostelium</taxon>
    </lineage>
</organism>
<keyword evidence="2" id="KW-1185">Reference proteome</keyword>
<dbReference type="Proteomes" id="UP000241769">
    <property type="component" value="Unassembled WGS sequence"/>
</dbReference>